<dbReference type="Gene3D" id="1.10.10.60">
    <property type="entry name" value="Homeodomain-like"/>
    <property type="match status" value="2"/>
</dbReference>
<evidence type="ECO:0000313" key="5">
    <source>
        <dbReference type="EMBL" id="NJC35509.1"/>
    </source>
</evidence>
<keyword evidence="1" id="KW-0805">Transcription regulation</keyword>
<dbReference type="PROSITE" id="PS01124">
    <property type="entry name" value="HTH_ARAC_FAMILY_2"/>
    <property type="match status" value="1"/>
</dbReference>
<evidence type="ECO:0000313" key="6">
    <source>
        <dbReference type="Proteomes" id="UP000734218"/>
    </source>
</evidence>
<keyword evidence="6" id="KW-1185">Reference proteome</keyword>
<dbReference type="RefSeq" id="WP_082064535.1">
    <property type="nucleotide sequence ID" value="NZ_JAATJE010000009.1"/>
</dbReference>
<dbReference type="SMART" id="SM00342">
    <property type="entry name" value="HTH_ARAC"/>
    <property type="match status" value="1"/>
</dbReference>
<dbReference type="InterPro" id="IPR053142">
    <property type="entry name" value="PchR_regulatory_protein"/>
</dbReference>
<dbReference type="InterPro" id="IPR009057">
    <property type="entry name" value="Homeodomain-like_sf"/>
</dbReference>
<comment type="caution">
    <text evidence="5">The sequence shown here is derived from an EMBL/GenBank/DDBJ whole genome shotgun (WGS) entry which is preliminary data.</text>
</comment>
<feature type="domain" description="HTH araC/xylS-type" evidence="4">
    <location>
        <begin position="188"/>
        <end position="284"/>
    </location>
</feature>
<dbReference type="PANTHER" id="PTHR47893">
    <property type="entry name" value="REGULATORY PROTEIN PCHR"/>
    <property type="match status" value="1"/>
</dbReference>
<proteinExistence type="predicted"/>
<feature type="region of interest" description="Disordered" evidence="3">
    <location>
        <begin position="280"/>
        <end position="300"/>
    </location>
</feature>
<dbReference type="PANTHER" id="PTHR47893:SF1">
    <property type="entry name" value="REGULATORY PROTEIN PCHR"/>
    <property type="match status" value="1"/>
</dbReference>
<dbReference type="InterPro" id="IPR018060">
    <property type="entry name" value="HTH_AraC"/>
</dbReference>
<evidence type="ECO:0000259" key="4">
    <source>
        <dbReference type="PROSITE" id="PS01124"/>
    </source>
</evidence>
<organism evidence="5 6">
    <name type="scientific">Sphingomonas jejuensis</name>
    <dbReference type="NCBI Taxonomy" id="904715"/>
    <lineage>
        <taxon>Bacteria</taxon>
        <taxon>Pseudomonadati</taxon>
        <taxon>Pseudomonadota</taxon>
        <taxon>Alphaproteobacteria</taxon>
        <taxon>Sphingomonadales</taxon>
        <taxon>Sphingomonadaceae</taxon>
        <taxon>Sphingomonas</taxon>
    </lineage>
</organism>
<reference evidence="5 6" key="1">
    <citation type="submission" date="2020-03" db="EMBL/GenBank/DDBJ databases">
        <title>Genomic Encyclopedia of Type Strains, Phase IV (KMG-IV): sequencing the most valuable type-strain genomes for metagenomic binning, comparative biology and taxonomic classification.</title>
        <authorList>
            <person name="Goeker M."/>
        </authorList>
    </citation>
    <scope>NUCLEOTIDE SEQUENCE [LARGE SCALE GENOMIC DNA]</scope>
    <source>
        <strain evidence="5 6">DSM 27651</strain>
    </source>
</reference>
<dbReference type="Proteomes" id="UP000734218">
    <property type="component" value="Unassembled WGS sequence"/>
</dbReference>
<name>A0ABX0XQG0_9SPHN</name>
<dbReference type="Pfam" id="PF12833">
    <property type="entry name" value="HTH_18"/>
    <property type="match status" value="1"/>
</dbReference>
<dbReference type="SUPFAM" id="SSF46689">
    <property type="entry name" value="Homeodomain-like"/>
    <property type="match status" value="2"/>
</dbReference>
<sequence>MKDEWIQKVSRAAGGATQHARHPSTSGTFYLSKGRNFSGVNYEAEIPAGLHISCGFAPSMASQTSFGELSLARSGLSVLSSREPIRLRTAVSSGEFRSAGLSIDWQTLADHDLPACLAAIPDNVCMGVERIPPRIVAALVAPIDEWFQGTARDLAIEGRSLALFAVLEQCLATSSETLESSRSLSLANAAREIVDVEFAGTLTIHSLAARLKCSPRTLTSAFRQSFGTTIGAYLTDCRLAAAASLLRSGYGATQTAYRVGYTPAHFATAFKRQFGVSPREWSGGAAQSRKPLPLTESPRR</sequence>
<keyword evidence="5" id="KW-0675">Receptor</keyword>
<dbReference type="EMBL" id="JAATJE010000009">
    <property type="protein sequence ID" value="NJC35509.1"/>
    <property type="molecule type" value="Genomic_DNA"/>
</dbReference>
<evidence type="ECO:0000256" key="3">
    <source>
        <dbReference type="SAM" id="MobiDB-lite"/>
    </source>
</evidence>
<evidence type="ECO:0000256" key="1">
    <source>
        <dbReference type="ARBA" id="ARBA00023015"/>
    </source>
</evidence>
<keyword evidence="2" id="KW-0804">Transcription</keyword>
<protein>
    <submittedName>
        <fullName evidence="5">AraC family transcriptional activator of pyochelin receptor</fullName>
    </submittedName>
</protein>
<gene>
    <name evidence="5" type="ORF">GGR88_003038</name>
</gene>
<accession>A0ABX0XQG0</accession>
<evidence type="ECO:0000256" key="2">
    <source>
        <dbReference type="ARBA" id="ARBA00023163"/>
    </source>
</evidence>